<evidence type="ECO:0000313" key="2">
    <source>
        <dbReference type="EMBL" id="MBB3105044.1"/>
    </source>
</evidence>
<keyword evidence="1" id="KW-0472">Membrane</keyword>
<keyword evidence="1" id="KW-1133">Transmembrane helix</keyword>
<keyword evidence="1" id="KW-0812">Transmembrane</keyword>
<organism evidence="2 3">
    <name type="scientific">Azomonas macrocytogenes</name>
    <name type="common">Azotobacter macrocytogenes</name>
    <dbReference type="NCBI Taxonomy" id="69962"/>
    <lineage>
        <taxon>Bacteria</taxon>
        <taxon>Pseudomonadati</taxon>
        <taxon>Pseudomonadota</taxon>
        <taxon>Gammaproteobacteria</taxon>
        <taxon>Pseudomonadales</taxon>
        <taxon>Pseudomonadaceae</taxon>
        <taxon>Azomonas</taxon>
    </lineage>
</organism>
<dbReference type="AlphaFoldDB" id="A0A839TA51"/>
<name>A0A839TA51_AZOMA</name>
<feature type="transmembrane region" description="Helical" evidence="1">
    <location>
        <begin position="87"/>
        <end position="107"/>
    </location>
</feature>
<accession>A0A839TA51</accession>
<feature type="transmembrane region" description="Helical" evidence="1">
    <location>
        <begin position="49"/>
        <end position="67"/>
    </location>
</feature>
<keyword evidence="3" id="KW-1185">Reference proteome</keyword>
<gene>
    <name evidence="2" type="ORF">FHR87_003478</name>
</gene>
<evidence type="ECO:0000256" key="1">
    <source>
        <dbReference type="SAM" id="Phobius"/>
    </source>
</evidence>
<sequence>MIARGGYFLQWLDEKANAAAGAGQGFGLNDVSQPDNYASIMIWTQRDNVLELMPLILLFFGLLSFLINSFRQSADAASIAGGNFCGRYWICFDICCLIVFSVTAILLP</sequence>
<reference evidence="2 3" key="1">
    <citation type="submission" date="2020-08" db="EMBL/GenBank/DDBJ databases">
        <title>Genomic Encyclopedia of Type Strains, Phase III (KMG-III): the genomes of soil and plant-associated and newly described type strains.</title>
        <authorList>
            <person name="Whitman W."/>
        </authorList>
    </citation>
    <scope>NUCLEOTIDE SEQUENCE [LARGE SCALE GENOMIC DNA]</scope>
    <source>
        <strain evidence="2 3">CECT 4462</strain>
    </source>
</reference>
<protein>
    <submittedName>
        <fullName evidence="2">Uncharacterized protein</fullName>
    </submittedName>
</protein>
<dbReference type="Proteomes" id="UP000549250">
    <property type="component" value="Unassembled WGS sequence"/>
</dbReference>
<comment type="caution">
    <text evidence="2">The sequence shown here is derived from an EMBL/GenBank/DDBJ whole genome shotgun (WGS) entry which is preliminary data.</text>
</comment>
<dbReference type="EMBL" id="JACHXI010000023">
    <property type="protein sequence ID" value="MBB3105044.1"/>
    <property type="molecule type" value="Genomic_DNA"/>
</dbReference>
<evidence type="ECO:0000313" key="3">
    <source>
        <dbReference type="Proteomes" id="UP000549250"/>
    </source>
</evidence>
<proteinExistence type="predicted"/>